<evidence type="ECO:0000313" key="5">
    <source>
        <dbReference type="WBParaSite" id="ALUE_0000795701-mRNA-1"/>
    </source>
</evidence>
<accession>A0A9J2PDF8</accession>
<feature type="domain" description="PAZ" evidence="2">
    <location>
        <begin position="271"/>
        <end position="428"/>
    </location>
</feature>
<dbReference type="Pfam" id="PF02170">
    <property type="entry name" value="PAZ"/>
    <property type="match status" value="1"/>
</dbReference>
<dbReference type="CDD" id="cd02846">
    <property type="entry name" value="PAZ_argonaute_like"/>
    <property type="match status" value="1"/>
</dbReference>
<evidence type="ECO:0000256" key="1">
    <source>
        <dbReference type="SAM" id="MobiDB-lite"/>
    </source>
</evidence>
<dbReference type="Gene3D" id="3.40.50.2300">
    <property type="match status" value="1"/>
</dbReference>
<feature type="domain" description="Piwi" evidence="3">
    <location>
        <begin position="603"/>
        <end position="848"/>
    </location>
</feature>
<dbReference type="Pfam" id="PF08699">
    <property type="entry name" value="ArgoL1"/>
    <property type="match status" value="1"/>
</dbReference>
<dbReference type="SUPFAM" id="SSF101690">
    <property type="entry name" value="PAZ domain"/>
    <property type="match status" value="1"/>
</dbReference>
<dbReference type="Gene3D" id="3.30.420.10">
    <property type="entry name" value="Ribonuclease H-like superfamily/Ribonuclease H"/>
    <property type="match status" value="2"/>
</dbReference>
<sequence length="901" mass="101803">MYLGDGLSEITSGMSTVSLSLSRTTPLSHRSRSIETSMSTQLEEVTELLKRPSTGTVGRWIPLTANYYEMDIARQFVIHRYEIAITRPGKSTKLSRDICREVFWRAAREYRDLFGKYANLVYDDANCLWTADKLLFRGGTEHIALTKETPAGRRVEYVIDIKYTTSAVVDVRALNDNDRSISAQFLDSLITQSIRCPLRAISSFFYPFGRSVYLIPNPERRMGWSVPVGSGIEAWTGLHGAVKIDQNGAPLFNADVSTSVFYKVRMHVIDFYLEVLNEFRGRSLMRREDLEGCRGLAMDASQRNSLKKALNGIKLCVLYGDEEGRKREYKFVDVCGPATATTFVYKDRNDPNAQGIEVTIEEYFARVKGSFVYKDRNDPNAQGIEVTIEEYFARVKGIKLRFPNLPVLHVGSKQRMILIPMELLMISDKAQKVVGELSEFQKAKIIRGCSMTPIERRERIEYMINGQDLDNDDFLVNYGVSLSKNMIRIGGRVIDPPRLELYTKPDSEPFYLDVKDGKWPLCNQLTASPGNMLFAAVIVDRCLKENDFYNGYRNLVIACQLFGMKFITQEPLTADWDTRDDLRPLVIGLREQAARRSLHANLVLFFIMQSKHPLTYARIKTICDVEEGVGCQVILAKTFRNMINGNPETNSTAHNIVLKINVRMGGINNKIHRSYEIWPKFANMADPTIFVGIDVTHPGPGRSGNSIAAVVASVDVDASRYGVSIKMQRPDAERVVYVVDALKERLISFYKSSGRSPNHIIIYRGSGNIPPGTVVDERVVSPSLFDFFLSSHLGAVGTSRPSHYYVLHDTWNLTANEWQQLTFALCHLYGRCNRSVSIPAPVYYAHLACARASVHDSYLFGYRSSSSRHSSREGASSKMEPQHMHQQAITVSRDAPAMYFI</sequence>
<dbReference type="SUPFAM" id="SSF53098">
    <property type="entry name" value="Ribonuclease H-like"/>
    <property type="match status" value="1"/>
</dbReference>
<dbReference type="Pfam" id="PF02171">
    <property type="entry name" value="Piwi"/>
    <property type="match status" value="2"/>
</dbReference>
<name>A0A9J2PDF8_ASCLU</name>
<dbReference type="InterPro" id="IPR003100">
    <property type="entry name" value="PAZ_dom"/>
</dbReference>
<dbReference type="Pfam" id="PF16486">
    <property type="entry name" value="ArgoN"/>
    <property type="match status" value="1"/>
</dbReference>
<dbReference type="PROSITE" id="PS50821">
    <property type="entry name" value="PAZ"/>
    <property type="match status" value="1"/>
</dbReference>
<dbReference type="SMART" id="SM01163">
    <property type="entry name" value="DUF1785"/>
    <property type="match status" value="1"/>
</dbReference>
<dbReference type="InterPro" id="IPR032474">
    <property type="entry name" value="Argonaute_N"/>
</dbReference>
<evidence type="ECO:0000313" key="4">
    <source>
        <dbReference type="Proteomes" id="UP000036681"/>
    </source>
</evidence>
<dbReference type="Gene3D" id="2.170.260.10">
    <property type="entry name" value="paz domain"/>
    <property type="match status" value="2"/>
</dbReference>
<dbReference type="GO" id="GO:0003723">
    <property type="term" value="F:RNA binding"/>
    <property type="evidence" value="ECO:0007669"/>
    <property type="project" value="InterPro"/>
</dbReference>
<dbReference type="InterPro" id="IPR012337">
    <property type="entry name" value="RNaseH-like_sf"/>
</dbReference>
<evidence type="ECO:0000259" key="3">
    <source>
        <dbReference type="PROSITE" id="PS50822"/>
    </source>
</evidence>
<feature type="compositionally biased region" description="Low complexity" evidence="1">
    <location>
        <begin position="864"/>
        <end position="877"/>
    </location>
</feature>
<dbReference type="WBParaSite" id="ALUE_0000795701-mRNA-1">
    <property type="protein sequence ID" value="ALUE_0000795701-mRNA-1"/>
    <property type="gene ID" value="ALUE_0000795701"/>
</dbReference>
<dbReference type="InterPro" id="IPR036397">
    <property type="entry name" value="RNaseH_sf"/>
</dbReference>
<dbReference type="SMART" id="SM00950">
    <property type="entry name" value="Piwi"/>
    <property type="match status" value="1"/>
</dbReference>
<dbReference type="Proteomes" id="UP000036681">
    <property type="component" value="Unplaced"/>
</dbReference>
<keyword evidence="4" id="KW-1185">Reference proteome</keyword>
<dbReference type="InterPro" id="IPR014811">
    <property type="entry name" value="ArgoL1"/>
</dbReference>
<protein>
    <submittedName>
        <fullName evidence="5">Piwi domain-containing protein</fullName>
    </submittedName>
</protein>
<dbReference type="PROSITE" id="PS50822">
    <property type="entry name" value="PIWI"/>
    <property type="match status" value="1"/>
</dbReference>
<dbReference type="PANTHER" id="PTHR22891">
    <property type="entry name" value="EUKARYOTIC TRANSLATION INITIATION FACTOR 2C"/>
    <property type="match status" value="1"/>
</dbReference>
<dbReference type="AlphaFoldDB" id="A0A9J2PDF8"/>
<proteinExistence type="predicted"/>
<organism evidence="4 5">
    <name type="scientific">Ascaris lumbricoides</name>
    <name type="common">Giant roundworm</name>
    <dbReference type="NCBI Taxonomy" id="6252"/>
    <lineage>
        <taxon>Eukaryota</taxon>
        <taxon>Metazoa</taxon>
        <taxon>Ecdysozoa</taxon>
        <taxon>Nematoda</taxon>
        <taxon>Chromadorea</taxon>
        <taxon>Rhabditida</taxon>
        <taxon>Spirurina</taxon>
        <taxon>Ascaridomorpha</taxon>
        <taxon>Ascaridoidea</taxon>
        <taxon>Ascarididae</taxon>
        <taxon>Ascaris</taxon>
    </lineage>
</organism>
<evidence type="ECO:0000259" key="2">
    <source>
        <dbReference type="PROSITE" id="PS50821"/>
    </source>
</evidence>
<feature type="region of interest" description="Disordered" evidence="1">
    <location>
        <begin position="864"/>
        <end position="887"/>
    </location>
</feature>
<reference evidence="5" key="1">
    <citation type="submission" date="2023-03" db="UniProtKB">
        <authorList>
            <consortium name="WormBaseParasite"/>
        </authorList>
    </citation>
    <scope>IDENTIFICATION</scope>
</reference>
<dbReference type="InterPro" id="IPR003165">
    <property type="entry name" value="Piwi"/>
</dbReference>
<dbReference type="InterPro" id="IPR036085">
    <property type="entry name" value="PAZ_dom_sf"/>
</dbReference>